<keyword evidence="7" id="KW-0804">Transcription</keyword>
<evidence type="ECO:0000313" key="11">
    <source>
        <dbReference type="EMBL" id="KAE9606050.1"/>
    </source>
</evidence>
<dbReference type="PANTHER" id="PTHR46245:SF3">
    <property type="entry name" value="B3 DOMAIN-CONTAINING TRANSCRIPTION REPRESSOR VAL1"/>
    <property type="match status" value="1"/>
</dbReference>
<dbReference type="CDD" id="cd10017">
    <property type="entry name" value="B3_DNA"/>
    <property type="match status" value="1"/>
</dbReference>
<evidence type="ECO:0000259" key="10">
    <source>
        <dbReference type="PROSITE" id="PS50863"/>
    </source>
</evidence>
<dbReference type="InterPro" id="IPR057743">
    <property type="entry name" value="Zfn_VAL1-3_N"/>
</dbReference>
<evidence type="ECO:0000256" key="9">
    <source>
        <dbReference type="SAM" id="MobiDB-lite"/>
    </source>
</evidence>
<keyword evidence="12" id="KW-1185">Reference proteome</keyword>
<keyword evidence="5" id="KW-0805">Transcription regulation</keyword>
<proteinExistence type="predicted"/>
<dbReference type="FunFam" id="2.40.330.10:FF:000006">
    <property type="entry name" value="B3 domain-containing transcription repressor VAL1"/>
    <property type="match status" value="1"/>
</dbReference>
<dbReference type="EMBL" id="WOCE01000010">
    <property type="protein sequence ID" value="KAE9606050.1"/>
    <property type="molecule type" value="Genomic_DNA"/>
</dbReference>
<sequence length="738" mass="82660">MFELNLFEMEFRVCMNGSCRGVGYEREWKKGWPLESGEFARLCNNCGSAYENSIFCEKFHPKETGWRECSYCNKSIHCGCIVSLSLFKHLSFGGIGCVNCAKTSQHRLRLDIQCHIDGRLLVDSVDERKLMQLCRIVEASESSHCPQRQRDDIFSFIAPDSQEVKCSFGEADARFSNVMKPSNHSLTFSSLQNSRPTWENKNMHDALALSMSLGTPSQNTVLPSVTEKEERRLILPKPLKTGLTTIQEKNNGIISEAQVPKPPTECSGKHQLLPRYWPRITDQELEKLSVDLKSTVVPLFEKVLSASDAGRIGRLVLPKACAEAYFPPISHSGGLPLPFQDVKGNEWTLHFRFWPNNNSRMYVLEGVTPFIQSMQLSAGDTVTFSRIDPGGKFVMGFRRASNSIHTQNASESAQSNDISTKETIPSPTQNPHTISNYPDLQSKKEIMEPHLNGHPEHLHLGTGSDKKCEDMTKNDLLEQPISASLKKRTRNIGPKNKRLLIHSEDAMGFRLTWEEAQDLLYPPPSVKPNIVTIEDQEIEEYHEPPVIGERTIFNACPSGVNRGLNPGNVLPPKRTCFGNVWDAIRSSCSTPEEHPDEVDNLLRTIKVSKKKHRRMEKSETIEEHEPSGLEALANAAVLGDILVDLAEPSSVVTTKHPRHRPGCTCIVCIQPPSGKGKHKPTCNCLACMTVKCRLETLTMRNKKRQSERNADVSASQKDQIQKRDETDANGALKGDPSQ</sequence>
<feature type="domain" description="TF-B3" evidence="10">
    <location>
        <begin position="300"/>
        <end position="401"/>
    </location>
</feature>
<dbReference type="GO" id="GO:0008270">
    <property type="term" value="F:zinc ion binding"/>
    <property type="evidence" value="ECO:0007669"/>
    <property type="project" value="UniProtKB-KW"/>
</dbReference>
<organism evidence="11 12">
    <name type="scientific">Lupinus albus</name>
    <name type="common">White lupine</name>
    <name type="synonym">Lupinus termis</name>
    <dbReference type="NCBI Taxonomy" id="3870"/>
    <lineage>
        <taxon>Eukaryota</taxon>
        <taxon>Viridiplantae</taxon>
        <taxon>Streptophyta</taxon>
        <taxon>Embryophyta</taxon>
        <taxon>Tracheophyta</taxon>
        <taxon>Spermatophyta</taxon>
        <taxon>Magnoliopsida</taxon>
        <taxon>eudicotyledons</taxon>
        <taxon>Gunneridae</taxon>
        <taxon>Pentapetalae</taxon>
        <taxon>rosids</taxon>
        <taxon>fabids</taxon>
        <taxon>Fabales</taxon>
        <taxon>Fabaceae</taxon>
        <taxon>Papilionoideae</taxon>
        <taxon>50 kb inversion clade</taxon>
        <taxon>genistoids sensu lato</taxon>
        <taxon>core genistoids</taxon>
        <taxon>Genisteae</taxon>
        <taxon>Lupinus</taxon>
    </lineage>
</organism>
<name>A0A6A4PWY6_LUPAL</name>
<evidence type="ECO:0000256" key="2">
    <source>
        <dbReference type="ARBA" id="ARBA00022723"/>
    </source>
</evidence>
<comment type="caution">
    <text evidence="11">The sequence shown here is derived from an EMBL/GenBank/DDBJ whole genome shotgun (WGS) entry which is preliminary data.</text>
</comment>
<dbReference type="Proteomes" id="UP000447434">
    <property type="component" value="Chromosome 10"/>
</dbReference>
<reference evidence="12" key="1">
    <citation type="journal article" date="2020" name="Nat. Commun.">
        <title>Genome sequence of the cluster root forming white lupin.</title>
        <authorList>
            <person name="Hufnagel B."/>
            <person name="Marques A."/>
            <person name="Soriano A."/>
            <person name="Marques L."/>
            <person name="Divol F."/>
            <person name="Doumas P."/>
            <person name="Sallet E."/>
            <person name="Mancinotti D."/>
            <person name="Carrere S."/>
            <person name="Marande W."/>
            <person name="Arribat S."/>
            <person name="Keller J."/>
            <person name="Huneau C."/>
            <person name="Blein T."/>
            <person name="Aime D."/>
            <person name="Laguerre M."/>
            <person name="Taylor J."/>
            <person name="Schubert V."/>
            <person name="Nelson M."/>
            <person name="Geu-Flores F."/>
            <person name="Crespi M."/>
            <person name="Gallardo-Guerrero K."/>
            <person name="Delaux P.-M."/>
            <person name="Salse J."/>
            <person name="Berges H."/>
            <person name="Guyot R."/>
            <person name="Gouzy J."/>
            <person name="Peret B."/>
        </authorList>
    </citation>
    <scope>NUCLEOTIDE SEQUENCE [LARGE SCALE GENOMIC DNA]</scope>
    <source>
        <strain evidence="12">cv. Amiga</strain>
    </source>
</reference>
<evidence type="ECO:0000256" key="4">
    <source>
        <dbReference type="ARBA" id="ARBA00022833"/>
    </source>
</evidence>
<dbReference type="InterPro" id="IPR015300">
    <property type="entry name" value="DNA-bd_pseudobarrel_sf"/>
</dbReference>
<dbReference type="PROSITE" id="PS50863">
    <property type="entry name" value="B3"/>
    <property type="match status" value="1"/>
</dbReference>
<dbReference type="SMART" id="SM01019">
    <property type="entry name" value="B3"/>
    <property type="match status" value="1"/>
</dbReference>
<dbReference type="GO" id="GO:0003677">
    <property type="term" value="F:DNA binding"/>
    <property type="evidence" value="ECO:0007669"/>
    <property type="project" value="UniProtKB-KW"/>
</dbReference>
<evidence type="ECO:0000256" key="7">
    <source>
        <dbReference type="ARBA" id="ARBA00023163"/>
    </source>
</evidence>
<evidence type="ECO:0000256" key="8">
    <source>
        <dbReference type="ARBA" id="ARBA00023242"/>
    </source>
</evidence>
<dbReference type="OrthoDB" id="757982at2759"/>
<keyword evidence="6" id="KW-0238">DNA-binding</keyword>
<evidence type="ECO:0000313" key="12">
    <source>
        <dbReference type="Proteomes" id="UP000447434"/>
    </source>
</evidence>
<dbReference type="Pfam" id="PF25813">
    <property type="entry name" value="zf_VAL1_N"/>
    <property type="match status" value="1"/>
</dbReference>
<dbReference type="Gene3D" id="2.40.330.10">
    <property type="entry name" value="DNA-binding pseudobarrel domain"/>
    <property type="match status" value="1"/>
</dbReference>
<evidence type="ECO:0000256" key="6">
    <source>
        <dbReference type="ARBA" id="ARBA00023125"/>
    </source>
</evidence>
<gene>
    <name evidence="11" type="ORF">Lalb_Chr10g0103791</name>
</gene>
<dbReference type="SUPFAM" id="SSF101936">
    <property type="entry name" value="DNA-binding pseudobarrel domain"/>
    <property type="match status" value="1"/>
</dbReference>
<keyword evidence="3" id="KW-0863">Zinc-finger</keyword>
<keyword evidence="4" id="KW-0862">Zinc</keyword>
<accession>A0A6A4PWY6</accession>
<keyword evidence="8" id="KW-0539">Nucleus</keyword>
<protein>
    <submittedName>
        <fullName evidence="11">Putative transcription factor B3-Domain family</fullName>
    </submittedName>
</protein>
<dbReference type="GO" id="GO:0005634">
    <property type="term" value="C:nucleus"/>
    <property type="evidence" value="ECO:0007669"/>
    <property type="project" value="UniProtKB-SubCell"/>
</dbReference>
<dbReference type="InterPro" id="IPR003340">
    <property type="entry name" value="B3_DNA-bd"/>
</dbReference>
<dbReference type="PANTHER" id="PTHR46245">
    <property type="entry name" value="B3 DOMAIN-CONTAINING PROTEIN OS07G0563300"/>
    <property type="match status" value="1"/>
</dbReference>
<keyword evidence="2" id="KW-0479">Metal-binding</keyword>
<dbReference type="GO" id="GO:0006355">
    <property type="term" value="P:regulation of DNA-templated transcription"/>
    <property type="evidence" value="ECO:0007669"/>
    <property type="project" value="UniProtKB-ARBA"/>
</dbReference>
<evidence type="ECO:0000256" key="5">
    <source>
        <dbReference type="ARBA" id="ARBA00023015"/>
    </source>
</evidence>
<dbReference type="AlphaFoldDB" id="A0A6A4PWY6"/>
<feature type="region of interest" description="Disordered" evidence="9">
    <location>
        <begin position="404"/>
        <end position="437"/>
    </location>
</feature>
<comment type="subcellular location">
    <subcellularLocation>
        <location evidence="1">Nucleus</location>
    </subcellularLocation>
</comment>
<evidence type="ECO:0000256" key="1">
    <source>
        <dbReference type="ARBA" id="ARBA00004123"/>
    </source>
</evidence>
<evidence type="ECO:0000256" key="3">
    <source>
        <dbReference type="ARBA" id="ARBA00022771"/>
    </source>
</evidence>
<dbReference type="Pfam" id="PF02362">
    <property type="entry name" value="B3"/>
    <property type="match status" value="1"/>
</dbReference>
<feature type="region of interest" description="Disordered" evidence="9">
    <location>
        <begin position="701"/>
        <end position="738"/>
    </location>
</feature>